<name>A0A1W1HG36_9BACT</name>
<gene>
    <name evidence="1" type="ORF">MTBBW1_3380001</name>
</gene>
<dbReference type="Proteomes" id="UP000191931">
    <property type="component" value="Unassembled WGS sequence"/>
</dbReference>
<dbReference type="EMBL" id="FWEV01000266">
    <property type="protein sequence ID" value="SLM31447.1"/>
    <property type="molecule type" value="Genomic_DNA"/>
</dbReference>
<sequence length="50" mass="5510">MTYKEVFMVSIPSNRGSVSDLMYAIAQKMGVLGHVSIPSNRGSVSDHQQR</sequence>
<dbReference type="AlphaFoldDB" id="A0A1W1HG36"/>
<protein>
    <submittedName>
        <fullName evidence="1">Uncharacterized protein</fullName>
    </submittedName>
</protein>
<organism evidence="1 2">
    <name type="scientific">Desulfamplus magnetovallimortis</name>
    <dbReference type="NCBI Taxonomy" id="1246637"/>
    <lineage>
        <taxon>Bacteria</taxon>
        <taxon>Pseudomonadati</taxon>
        <taxon>Thermodesulfobacteriota</taxon>
        <taxon>Desulfobacteria</taxon>
        <taxon>Desulfobacterales</taxon>
        <taxon>Desulfobacteraceae</taxon>
        <taxon>Desulfamplus</taxon>
    </lineage>
</organism>
<evidence type="ECO:0000313" key="2">
    <source>
        <dbReference type="Proteomes" id="UP000191931"/>
    </source>
</evidence>
<accession>A0A1W1HG36</accession>
<reference evidence="1 2" key="1">
    <citation type="submission" date="2017-03" db="EMBL/GenBank/DDBJ databases">
        <authorList>
            <person name="Afonso C.L."/>
            <person name="Miller P.J."/>
            <person name="Scott M.A."/>
            <person name="Spackman E."/>
            <person name="Goraichik I."/>
            <person name="Dimitrov K.M."/>
            <person name="Suarez D.L."/>
            <person name="Swayne D.E."/>
        </authorList>
    </citation>
    <scope>NUCLEOTIDE SEQUENCE [LARGE SCALE GENOMIC DNA]</scope>
    <source>
        <strain evidence="1">PRJEB14757</strain>
    </source>
</reference>
<proteinExistence type="predicted"/>
<evidence type="ECO:0000313" key="1">
    <source>
        <dbReference type="EMBL" id="SLM31447.1"/>
    </source>
</evidence>
<keyword evidence="2" id="KW-1185">Reference proteome</keyword>